<dbReference type="GO" id="GO:0042391">
    <property type="term" value="P:regulation of membrane potential"/>
    <property type="evidence" value="ECO:0007669"/>
    <property type="project" value="TreeGrafter"/>
</dbReference>
<feature type="transmembrane region" description="Helical" evidence="2">
    <location>
        <begin position="123"/>
        <end position="147"/>
    </location>
</feature>
<keyword evidence="2" id="KW-1133">Transmembrane helix</keyword>
<dbReference type="Gene3D" id="2.60.120.10">
    <property type="entry name" value="Jelly Rolls"/>
    <property type="match status" value="1"/>
</dbReference>
<feature type="domain" description="Cyclic nucleotide-binding" evidence="3">
    <location>
        <begin position="370"/>
        <end position="474"/>
    </location>
</feature>
<comment type="caution">
    <text evidence="4">The sequence shown here is derived from an EMBL/GenBank/DDBJ whole genome shotgun (WGS) entry which is preliminary data.</text>
</comment>
<dbReference type="GO" id="GO:0005886">
    <property type="term" value="C:plasma membrane"/>
    <property type="evidence" value="ECO:0007669"/>
    <property type="project" value="TreeGrafter"/>
</dbReference>
<dbReference type="CDD" id="cd00038">
    <property type="entry name" value="CAP_ED"/>
    <property type="match status" value="1"/>
</dbReference>
<dbReference type="AlphaFoldDB" id="A0A0V0QNP2"/>
<feature type="transmembrane region" description="Helical" evidence="2">
    <location>
        <begin position="168"/>
        <end position="186"/>
    </location>
</feature>
<evidence type="ECO:0000313" key="5">
    <source>
        <dbReference type="Proteomes" id="UP000054937"/>
    </source>
</evidence>
<organism evidence="4 5">
    <name type="scientific">Pseudocohnilembus persalinus</name>
    <name type="common">Ciliate</name>
    <dbReference type="NCBI Taxonomy" id="266149"/>
    <lineage>
        <taxon>Eukaryota</taxon>
        <taxon>Sar</taxon>
        <taxon>Alveolata</taxon>
        <taxon>Ciliophora</taxon>
        <taxon>Intramacronucleata</taxon>
        <taxon>Oligohymenophorea</taxon>
        <taxon>Scuticociliatia</taxon>
        <taxon>Philasterida</taxon>
        <taxon>Pseudocohnilembidae</taxon>
        <taxon>Pseudocohnilembus</taxon>
    </lineage>
</organism>
<evidence type="ECO:0000256" key="1">
    <source>
        <dbReference type="SAM" id="MobiDB-lite"/>
    </source>
</evidence>
<dbReference type="Proteomes" id="UP000054937">
    <property type="component" value="Unassembled WGS sequence"/>
</dbReference>
<accession>A0A0V0QNP2</accession>
<dbReference type="InterPro" id="IPR050818">
    <property type="entry name" value="KCNH_animal-type"/>
</dbReference>
<keyword evidence="2" id="KW-0812">Transmembrane</keyword>
<evidence type="ECO:0000313" key="4">
    <source>
        <dbReference type="EMBL" id="KRX03799.1"/>
    </source>
</evidence>
<dbReference type="OMA" id="ETCTSCK"/>
<name>A0A0V0QNP2_PSEPJ</name>
<dbReference type="PROSITE" id="PS50042">
    <property type="entry name" value="CNMP_BINDING_3"/>
    <property type="match status" value="1"/>
</dbReference>
<dbReference type="SUPFAM" id="SSF51206">
    <property type="entry name" value="cAMP-binding domain-like"/>
    <property type="match status" value="1"/>
</dbReference>
<keyword evidence="5" id="KW-1185">Reference proteome</keyword>
<dbReference type="PANTHER" id="PTHR10217">
    <property type="entry name" value="VOLTAGE AND LIGAND GATED POTASSIUM CHANNEL"/>
    <property type="match status" value="1"/>
</dbReference>
<dbReference type="InterPro" id="IPR018490">
    <property type="entry name" value="cNMP-bd_dom_sf"/>
</dbReference>
<dbReference type="PANTHER" id="PTHR10217:SF435">
    <property type="entry name" value="POTASSIUM VOLTAGE-GATED CHANNEL PROTEIN EAG"/>
    <property type="match status" value="1"/>
</dbReference>
<sequence>MCVPENEEITKEYDDENPTKNRQSKFVNSEKCQNSPYTQNQSHINTNQNLIFFGTFTGNFSKMQLCQSPSTLLKQEQKQQLNNINQDNEHKKKYNQFLIYNNVKTYFMVAFKITDLAKGPIEFFLFGNFALIIFSFDILLCFNVARYEKGILTIDRIEIAKHYLKKEFLFDLISTISILLVILYQSNVYEMPFVIRGFQIKERLAKLDQYFQIKEKFPIIYEISLIIIVILVMAHISGCGFYFIGTYDRYYGDLYPITVNEKFYVIIMTLFSCGIFGYCINRLGSLVSLIQEQSKELESQRKIIKDYLKSRNISHQVQCKFLKNLEYKKKLKYGNDIEAQQLISKQIDPLIQKEFQVEYYGRIIKKTTAFSFSFSQSSINDLSLVAKEQIYTAGDILFNQGQQIDNLYILMKGDLEFSNFENFQENIKINFKMQKEKCISLNGFLAGLHYITSAVFASESRVISISKKDFLKVIKKQDRDYEMYCQMRDRIIFNKSYWQQAETCTSCKTNKSHDSKFCPQLHVKQNKGLILQGQQYRIANRKIIIDAVFKGE</sequence>
<feature type="transmembrane region" description="Helical" evidence="2">
    <location>
        <begin position="219"/>
        <end position="243"/>
    </location>
</feature>
<dbReference type="SUPFAM" id="SSF81324">
    <property type="entry name" value="Voltage-gated potassium channels"/>
    <property type="match status" value="1"/>
</dbReference>
<protein>
    <submittedName>
        <fullName evidence="4">Cyclic nucleotide-binding protein</fullName>
    </submittedName>
</protein>
<dbReference type="InterPro" id="IPR014710">
    <property type="entry name" value="RmlC-like_jellyroll"/>
</dbReference>
<dbReference type="InParanoid" id="A0A0V0QNP2"/>
<keyword evidence="2" id="KW-0472">Membrane</keyword>
<dbReference type="OrthoDB" id="426293at2759"/>
<feature type="compositionally biased region" description="Polar residues" evidence="1">
    <location>
        <begin position="20"/>
        <end position="41"/>
    </location>
</feature>
<evidence type="ECO:0000256" key="2">
    <source>
        <dbReference type="SAM" id="Phobius"/>
    </source>
</evidence>
<dbReference type="InterPro" id="IPR000595">
    <property type="entry name" value="cNMP-bd_dom"/>
</dbReference>
<reference evidence="4 5" key="1">
    <citation type="journal article" date="2015" name="Sci. Rep.">
        <title>Genome of the facultative scuticociliatosis pathogen Pseudocohnilembus persalinus provides insight into its virulence through horizontal gene transfer.</title>
        <authorList>
            <person name="Xiong J."/>
            <person name="Wang G."/>
            <person name="Cheng J."/>
            <person name="Tian M."/>
            <person name="Pan X."/>
            <person name="Warren A."/>
            <person name="Jiang C."/>
            <person name="Yuan D."/>
            <person name="Miao W."/>
        </authorList>
    </citation>
    <scope>NUCLEOTIDE SEQUENCE [LARGE SCALE GENOMIC DNA]</scope>
    <source>
        <strain evidence="4">36N120E</strain>
    </source>
</reference>
<dbReference type="Pfam" id="PF00027">
    <property type="entry name" value="cNMP_binding"/>
    <property type="match status" value="1"/>
</dbReference>
<evidence type="ECO:0000259" key="3">
    <source>
        <dbReference type="PROSITE" id="PS50042"/>
    </source>
</evidence>
<gene>
    <name evidence="4" type="ORF">PPERSA_04307</name>
</gene>
<proteinExistence type="predicted"/>
<feature type="region of interest" description="Disordered" evidence="1">
    <location>
        <begin position="1"/>
        <end position="41"/>
    </location>
</feature>
<dbReference type="Gene3D" id="1.10.287.70">
    <property type="match status" value="1"/>
</dbReference>
<feature type="transmembrane region" description="Helical" evidence="2">
    <location>
        <begin position="263"/>
        <end position="284"/>
    </location>
</feature>
<dbReference type="GO" id="GO:0005249">
    <property type="term" value="F:voltage-gated potassium channel activity"/>
    <property type="evidence" value="ECO:0007669"/>
    <property type="project" value="TreeGrafter"/>
</dbReference>
<dbReference type="EMBL" id="LDAU01000126">
    <property type="protein sequence ID" value="KRX03799.1"/>
    <property type="molecule type" value="Genomic_DNA"/>
</dbReference>